<dbReference type="GO" id="GO:0016151">
    <property type="term" value="F:nickel cation binding"/>
    <property type="evidence" value="ECO:0007669"/>
    <property type="project" value="UniProtKB-UniRule"/>
</dbReference>
<evidence type="ECO:0000256" key="3">
    <source>
        <dbReference type="HAMAP-Rule" id="MF_01384"/>
    </source>
</evidence>
<dbReference type="STRING" id="1220554.GCA_001552135_03930"/>
<keyword evidence="3" id="KW-0963">Cytoplasm</keyword>
<accession>A0A5D0NFW7</accession>
<keyword evidence="5" id="KW-1185">Reference proteome</keyword>
<proteinExistence type="inferred from homology"/>
<comment type="function">
    <text evidence="3">Required for maturation of urease via the functional incorporation of the urease nickel metallocenter.</text>
</comment>
<gene>
    <name evidence="3" type="primary">ureD</name>
    <name evidence="4" type="ORF">FXF69_29990</name>
</gene>
<reference evidence="4 5" key="1">
    <citation type="submission" date="2019-08" db="EMBL/GenBank/DDBJ databases">
        <title>Actinomadura sp. nov. CYP1-5 isolated from mountain soil.</title>
        <authorList>
            <person name="Songsumanus A."/>
            <person name="Kuncharoen N."/>
            <person name="Kudo T."/>
            <person name="Yuki M."/>
            <person name="Igarashi Y."/>
            <person name="Tanasupawat S."/>
        </authorList>
    </citation>
    <scope>NUCLEOTIDE SEQUENCE [LARGE SCALE GENOMIC DNA]</scope>
    <source>
        <strain evidence="4 5">JCM 14158</strain>
    </source>
</reference>
<evidence type="ECO:0000313" key="4">
    <source>
        <dbReference type="EMBL" id="TYB43101.1"/>
    </source>
</evidence>
<evidence type="ECO:0000313" key="5">
    <source>
        <dbReference type="Proteomes" id="UP000323380"/>
    </source>
</evidence>
<keyword evidence="2 3" id="KW-0143">Chaperone</keyword>
<dbReference type="PANTHER" id="PTHR33643:SF1">
    <property type="entry name" value="UREASE ACCESSORY PROTEIN D"/>
    <property type="match status" value="1"/>
</dbReference>
<dbReference type="PANTHER" id="PTHR33643">
    <property type="entry name" value="UREASE ACCESSORY PROTEIN D"/>
    <property type="match status" value="1"/>
</dbReference>
<evidence type="ECO:0000256" key="1">
    <source>
        <dbReference type="ARBA" id="ARBA00007177"/>
    </source>
</evidence>
<dbReference type="GO" id="GO:0005737">
    <property type="term" value="C:cytoplasm"/>
    <property type="evidence" value="ECO:0007669"/>
    <property type="project" value="UniProtKB-SubCell"/>
</dbReference>
<name>A0A5D0NFW7_9ACTN</name>
<dbReference type="AlphaFoldDB" id="A0A5D0NFW7"/>
<comment type="caution">
    <text evidence="4">The sequence shown here is derived from an EMBL/GenBank/DDBJ whole genome shotgun (WGS) entry which is preliminary data.</text>
</comment>
<organism evidence="4 5">
    <name type="scientific">Actinomadura chibensis</name>
    <dbReference type="NCBI Taxonomy" id="392828"/>
    <lineage>
        <taxon>Bacteria</taxon>
        <taxon>Bacillati</taxon>
        <taxon>Actinomycetota</taxon>
        <taxon>Actinomycetes</taxon>
        <taxon>Streptosporangiales</taxon>
        <taxon>Thermomonosporaceae</taxon>
        <taxon>Actinomadura</taxon>
    </lineage>
</organism>
<dbReference type="Pfam" id="PF01774">
    <property type="entry name" value="UreD"/>
    <property type="match status" value="1"/>
</dbReference>
<sequence length="306" mass="33137">MSAAYCAPERIPFAVARHAAVPDTLPVGTPGKVGVLELGFELLGGRTELTRRFQKAPLHIARPLFVDPALPDMPYVMFLTSGGGVLQGDRYRIALECGRGTSAHFTTQTATRLYRMEHDYATQVVELDAGPDSYVEYLPATTIPFRDSRFYQHMRVTVGDRATVVLGERLMAGRLARGERHAYAAYCTDLEVRDGRGRPLFADPLRLVPGERPVTGPAVLDDFGVMATLYVVTGAAPAGVVADAMHAAIAATGLRGGASVLPDDRGAWARILGDRSPEVDAAFVRTWDAVRRLLLHVPAPEYPAGR</sequence>
<dbReference type="Proteomes" id="UP000323380">
    <property type="component" value="Unassembled WGS sequence"/>
</dbReference>
<dbReference type="InterPro" id="IPR002669">
    <property type="entry name" value="UreD"/>
</dbReference>
<comment type="subunit">
    <text evidence="3">UreD, UreF and UreG form a complex that acts as a GTP-hydrolysis-dependent molecular chaperone, activating the urease apoprotein by helping to assemble the nickel containing metallocenter of UreC. The UreE protein probably delivers the nickel.</text>
</comment>
<evidence type="ECO:0000256" key="2">
    <source>
        <dbReference type="ARBA" id="ARBA00023186"/>
    </source>
</evidence>
<dbReference type="EMBL" id="VSFG01000007">
    <property type="protein sequence ID" value="TYB43101.1"/>
    <property type="molecule type" value="Genomic_DNA"/>
</dbReference>
<protein>
    <recommendedName>
        <fullName evidence="3">Urease accessory protein UreD</fullName>
    </recommendedName>
</protein>
<dbReference type="HAMAP" id="MF_01384">
    <property type="entry name" value="UreD"/>
    <property type="match status" value="1"/>
</dbReference>
<keyword evidence="3" id="KW-0996">Nickel insertion</keyword>
<comment type="subcellular location">
    <subcellularLocation>
        <location evidence="3">Cytoplasm</location>
    </subcellularLocation>
</comment>
<comment type="similarity">
    <text evidence="1 3">Belongs to the UreD family.</text>
</comment>